<protein>
    <submittedName>
        <fullName evidence="2">Uncharacterized protein</fullName>
    </submittedName>
</protein>
<reference evidence="2" key="1">
    <citation type="submission" date="2018-11" db="EMBL/GenBank/DDBJ databases">
        <authorList>
            <consortium name="Pathogen Informatics"/>
        </authorList>
    </citation>
    <scope>NUCLEOTIDE SEQUENCE</scope>
</reference>
<organism evidence="2 3">
    <name type="scientific">Protopolystoma xenopodis</name>
    <dbReference type="NCBI Taxonomy" id="117903"/>
    <lineage>
        <taxon>Eukaryota</taxon>
        <taxon>Metazoa</taxon>
        <taxon>Spiralia</taxon>
        <taxon>Lophotrochozoa</taxon>
        <taxon>Platyhelminthes</taxon>
        <taxon>Monogenea</taxon>
        <taxon>Polyopisthocotylea</taxon>
        <taxon>Polystomatidea</taxon>
        <taxon>Polystomatidae</taxon>
        <taxon>Protopolystoma</taxon>
    </lineage>
</organism>
<dbReference type="Proteomes" id="UP000784294">
    <property type="component" value="Unassembled WGS sequence"/>
</dbReference>
<keyword evidence="3" id="KW-1185">Reference proteome</keyword>
<feature type="region of interest" description="Disordered" evidence="1">
    <location>
        <begin position="47"/>
        <end position="67"/>
    </location>
</feature>
<gene>
    <name evidence="2" type="ORF">PXEA_LOCUS24248</name>
</gene>
<evidence type="ECO:0000313" key="2">
    <source>
        <dbReference type="EMBL" id="VEL30808.1"/>
    </source>
</evidence>
<accession>A0A3S5AX23</accession>
<evidence type="ECO:0000256" key="1">
    <source>
        <dbReference type="SAM" id="MobiDB-lite"/>
    </source>
</evidence>
<dbReference type="AlphaFoldDB" id="A0A3S5AX23"/>
<comment type="caution">
    <text evidence="2">The sequence shown here is derived from an EMBL/GenBank/DDBJ whole genome shotgun (WGS) entry which is preliminary data.</text>
</comment>
<dbReference type="EMBL" id="CAAALY010115786">
    <property type="protein sequence ID" value="VEL30808.1"/>
    <property type="molecule type" value="Genomic_DNA"/>
</dbReference>
<name>A0A3S5AX23_9PLAT</name>
<sequence>MSLYCSLDTRSGLTRPTRYRLARDEQPKRAENGSLWAQSLLDRLTRQSSFRPRRHGSRGDRKMPPLQTSEAVHLVSRPLWRREAAEAADAMQSLSRHDFVGHVHRSRLPAPWGLRAPSFKPKVRRIRRLAEARRSRGLLRPREIVLLIDTLASPLETGEITTIRYCQLFVKWAK</sequence>
<proteinExistence type="predicted"/>
<evidence type="ECO:0000313" key="3">
    <source>
        <dbReference type="Proteomes" id="UP000784294"/>
    </source>
</evidence>